<dbReference type="RefSeq" id="WP_184095628.1">
    <property type="nucleotide sequence ID" value="NZ_AP023367.1"/>
</dbReference>
<name>A0A6S6R9K1_9FIRM</name>
<reference evidence="1 2" key="1">
    <citation type="journal article" date="2016" name="Int. J. Syst. Evol. Microbiol.">
        <title>Descriptions of Anaerotaenia torta gen. nov., sp. nov. and Anaerocolumna cellulosilytica gen. nov., sp. nov. isolated from a methanogenic reactor of cattle waste.</title>
        <authorList>
            <person name="Uek A."/>
            <person name="Ohtaki Y."/>
            <person name="Kaku N."/>
            <person name="Ueki K."/>
        </authorList>
    </citation>
    <scope>NUCLEOTIDE SEQUENCE [LARGE SCALE GENOMIC DNA]</scope>
    <source>
        <strain evidence="1 2">SN021</strain>
    </source>
</reference>
<proteinExistence type="predicted"/>
<sequence>MEEKKEKTLSGFDNKRLTEVDATNCECTAAWANAEKVLDGSQVAIPAEYDVEKAKNWVDNGSKL</sequence>
<dbReference type="InterPro" id="IPR024209">
    <property type="entry name" value="CDIF630_02480-like"/>
</dbReference>
<accession>A0A6S6R9K1</accession>
<dbReference type="AlphaFoldDB" id="A0A6S6R9K1"/>
<dbReference type="Proteomes" id="UP000515561">
    <property type="component" value="Chromosome"/>
</dbReference>
<protein>
    <submittedName>
        <fullName evidence="1">Uncharacterized protein</fullName>
    </submittedName>
</protein>
<dbReference type="Pfam" id="PF12655">
    <property type="entry name" value="CDIF630_02480-like"/>
    <property type="match status" value="1"/>
</dbReference>
<keyword evidence="2" id="KW-1185">Reference proteome</keyword>
<evidence type="ECO:0000313" key="2">
    <source>
        <dbReference type="Proteomes" id="UP000515561"/>
    </source>
</evidence>
<evidence type="ECO:0000313" key="1">
    <source>
        <dbReference type="EMBL" id="BCJ95561.1"/>
    </source>
</evidence>
<gene>
    <name evidence="1" type="ORF">acsn021_31300</name>
</gene>
<organism evidence="1 2">
    <name type="scientific">Anaerocolumna cellulosilytica</name>
    <dbReference type="NCBI Taxonomy" id="433286"/>
    <lineage>
        <taxon>Bacteria</taxon>
        <taxon>Bacillati</taxon>
        <taxon>Bacillota</taxon>
        <taxon>Clostridia</taxon>
        <taxon>Lachnospirales</taxon>
        <taxon>Lachnospiraceae</taxon>
        <taxon>Anaerocolumna</taxon>
    </lineage>
</organism>
<dbReference type="KEGG" id="acel:acsn021_31300"/>
<dbReference type="EMBL" id="AP023367">
    <property type="protein sequence ID" value="BCJ95561.1"/>
    <property type="molecule type" value="Genomic_DNA"/>
</dbReference>